<name>G0NIQ4_CAEBE</name>
<dbReference type="EMBL" id="GL379892">
    <property type="protein sequence ID" value="EGT31989.1"/>
    <property type="molecule type" value="Genomic_DNA"/>
</dbReference>
<protein>
    <submittedName>
        <fullName evidence="1">Uncharacterized protein</fullName>
    </submittedName>
</protein>
<proteinExistence type="predicted"/>
<evidence type="ECO:0000313" key="2">
    <source>
        <dbReference type="Proteomes" id="UP000008068"/>
    </source>
</evidence>
<accession>G0NIQ4</accession>
<dbReference type="Proteomes" id="UP000008068">
    <property type="component" value="Unassembled WGS sequence"/>
</dbReference>
<dbReference type="AlphaFoldDB" id="G0NIQ4"/>
<organism evidence="2">
    <name type="scientific">Caenorhabditis brenneri</name>
    <name type="common">Nematode worm</name>
    <dbReference type="NCBI Taxonomy" id="135651"/>
    <lineage>
        <taxon>Eukaryota</taxon>
        <taxon>Metazoa</taxon>
        <taxon>Ecdysozoa</taxon>
        <taxon>Nematoda</taxon>
        <taxon>Chromadorea</taxon>
        <taxon>Rhabditida</taxon>
        <taxon>Rhabditina</taxon>
        <taxon>Rhabditomorpha</taxon>
        <taxon>Rhabditoidea</taxon>
        <taxon>Rhabditidae</taxon>
        <taxon>Peloderinae</taxon>
        <taxon>Caenorhabditis</taxon>
    </lineage>
</organism>
<reference evidence="2" key="1">
    <citation type="submission" date="2011-07" db="EMBL/GenBank/DDBJ databases">
        <authorList>
            <consortium name="Caenorhabditis brenneri Sequencing and Analysis Consortium"/>
            <person name="Wilson R.K."/>
        </authorList>
    </citation>
    <scope>NUCLEOTIDE SEQUENCE [LARGE SCALE GENOMIC DNA]</scope>
    <source>
        <strain evidence="2">PB2801</strain>
    </source>
</reference>
<gene>
    <name evidence="1" type="ORF">CAEBREN_12575</name>
</gene>
<dbReference type="InParanoid" id="G0NIQ4"/>
<keyword evidence="2" id="KW-1185">Reference proteome</keyword>
<sequence length="104" mass="11967">MDLSGVAVETHRNWINLFNETLSAAHVQYLDTELRRTEERDEKLAYGRDPQLLLQIQKILRVQVTSRMQLPPENVPIAPTSSANRLMEMCSQSTTSSLILTIWR</sequence>
<evidence type="ECO:0000313" key="1">
    <source>
        <dbReference type="EMBL" id="EGT31989.1"/>
    </source>
</evidence>
<dbReference type="HOGENOM" id="CLU_2252396_0_0_1"/>